<evidence type="ECO:0000313" key="1">
    <source>
        <dbReference type="EMBL" id="KAI4376766.1"/>
    </source>
</evidence>
<name>A0ACB9REU3_9MYRT</name>
<comment type="caution">
    <text evidence="1">The sequence shown here is derived from an EMBL/GenBank/DDBJ whole genome shotgun (WGS) entry which is preliminary data.</text>
</comment>
<accession>A0ACB9REU3</accession>
<protein>
    <submittedName>
        <fullName evidence="1">Uncharacterized protein</fullName>
    </submittedName>
</protein>
<keyword evidence="2" id="KW-1185">Reference proteome</keyword>
<dbReference type="Proteomes" id="UP001057402">
    <property type="component" value="Chromosome 4"/>
</dbReference>
<sequence length="93" mass="10963">MQTSVAPLLFQPEFGNKVCVLRPPWLLRRRPPSPLGRQEWICCCRWDQPLEFKEADNQPQSVYSESDNHDWHVAMTNLTRSLRSCRAEYSRSD</sequence>
<evidence type="ECO:0000313" key="2">
    <source>
        <dbReference type="Proteomes" id="UP001057402"/>
    </source>
</evidence>
<gene>
    <name evidence="1" type="ORF">MLD38_014489</name>
</gene>
<proteinExistence type="predicted"/>
<dbReference type="EMBL" id="CM042883">
    <property type="protein sequence ID" value="KAI4376766.1"/>
    <property type="molecule type" value="Genomic_DNA"/>
</dbReference>
<reference evidence="2" key="1">
    <citation type="journal article" date="2023" name="Front. Plant Sci.">
        <title>Chromosomal-level genome assembly of Melastoma candidum provides insights into trichome evolution.</title>
        <authorList>
            <person name="Zhong Y."/>
            <person name="Wu W."/>
            <person name="Sun C."/>
            <person name="Zou P."/>
            <person name="Liu Y."/>
            <person name="Dai S."/>
            <person name="Zhou R."/>
        </authorList>
    </citation>
    <scope>NUCLEOTIDE SEQUENCE [LARGE SCALE GENOMIC DNA]</scope>
</reference>
<organism evidence="1 2">
    <name type="scientific">Melastoma candidum</name>
    <dbReference type="NCBI Taxonomy" id="119954"/>
    <lineage>
        <taxon>Eukaryota</taxon>
        <taxon>Viridiplantae</taxon>
        <taxon>Streptophyta</taxon>
        <taxon>Embryophyta</taxon>
        <taxon>Tracheophyta</taxon>
        <taxon>Spermatophyta</taxon>
        <taxon>Magnoliopsida</taxon>
        <taxon>eudicotyledons</taxon>
        <taxon>Gunneridae</taxon>
        <taxon>Pentapetalae</taxon>
        <taxon>rosids</taxon>
        <taxon>malvids</taxon>
        <taxon>Myrtales</taxon>
        <taxon>Melastomataceae</taxon>
        <taxon>Melastomatoideae</taxon>
        <taxon>Melastomateae</taxon>
        <taxon>Melastoma</taxon>
    </lineage>
</organism>